<protein>
    <recommendedName>
        <fullName evidence="3">AsmA domain-containing protein</fullName>
    </recommendedName>
</protein>
<sequence length="944" mass="106210">MKKYLLKTLKYLGIVVGLLLAFVIVFPMLYPEYVTEKIKKLANDNLNGELNFSKANLTFFTHFPSLTLNLDDVLLKGSAPFENDTLVSVKRLSLGIDVKELLFSKKIDIEEIYLKNAFVHIQVDKQGGASYNVYKSSGETDEGDDDDTRVDLQRIELKNTQLIYDDKSTGIYIQANGFNYLGKGGLEESIFDLRTKAQIQSLDFIFGGETYLKDKHVNAELITQINTHSLSFIFQQNDLKINQLPVDFKGKLDFLSNGYDLNFEINSKDSNLNDFFTALPPQFTQWHKKATLKGKTDIFFSMKGKYIASQNLSPDIFFKMKVRDGYVGYEGVPAPAEHLFLNIETSLPSLDVNKVGVKLDSIYFTIGKEYFSGILNLNGINPPVIDAKVRANINVANVMHLLDMKDLEVKGMLLANIKSKGTYAPKQKLFPITKGDLEFSEGYVKTPYYPNPITNIHFKGKVENTDGSMKTLALQLNPLNFLFENKPFTVNLAMENFDDIHYDIQAKGELNIAKIYKVFSQKGLELEGYANADVSLKGTQSDATNGRYHLLQNKGSIELRNIKTTSEYLPKPFIIQQGLFRFQQDDMRFTNFRATYGKSDFLMNGRMSNVINFLFSKNQILRGNFSVSSNYIDVDEFMYASPAPSPEETKDETTTSPTATVASEKGVVIVPKPFDFNLNANLKKVVFQGLDILNLKGSMQLKRGTLALKNVNFNVIGVTAQINAKYGDETPKRAHFDFDIKAENFDVQRAYKEVKLFREMASMAKDAHGTVSLDYKVAGKLNDEMLPIYPSLKGGGVLSVKDVQMKGFKLFNVISDKTGTDALRDSKLSTIDIKSEIKNNLITVERFKFKVSGFRPRIEGQTSFDGKLNFKMRLGLPPLGIIGIPIKITGTQEHPKIGLGKKSKDLEETEYDANSEATNEEKDTEIIQEENHHPDRSDDSNGNG</sequence>
<dbReference type="RefSeq" id="WP_088594542.1">
    <property type="nucleotide sequence ID" value="NZ_CP022022.1"/>
</dbReference>
<dbReference type="Proteomes" id="UP000197007">
    <property type="component" value="Chromosome"/>
</dbReference>
<dbReference type="GO" id="GO:0090313">
    <property type="term" value="P:regulation of protein targeting to membrane"/>
    <property type="evidence" value="ECO:0007669"/>
    <property type="project" value="TreeGrafter"/>
</dbReference>
<name>A0A1Z4BQW4_9FLAO</name>
<keyword evidence="2" id="KW-1133">Transmembrane helix</keyword>
<evidence type="ECO:0000313" key="4">
    <source>
        <dbReference type="EMBL" id="ASF43603.1"/>
    </source>
</evidence>
<evidence type="ECO:0000256" key="2">
    <source>
        <dbReference type="SAM" id="Phobius"/>
    </source>
</evidence>
<evidence type="ECO:0000313" key="5">
    <source>
        <dbReference type="Proteomes" id="UP000197007"/>
    </source>
</evidence>
<feature type="transmembrane region" description="Helical" evidence="2">
    <location>
        <begin position="12"/>
        <end position="30"/>
    </location>
</feature>
<dbReference type="GO" id="GO:0005886">
    <property type="term" value="C:plasma membrane"/>
    <property type="evidence" value="ECO:0007669"/>
    <property type="project" value="TreeGrafter"/>
</dbReference>
<dbReference type="Pfam" id="PF05170">
    <property type="entry name" value="AsmA"/>
    <property type="match status" value="2"/>
</dbReference>
<reference evidence="5" key="1">
    <citation type="submission" date="2017-06" db="EMBL/GenBank/DDBJ databases">
        <title>Complete genome sequence of Capnocytophaga sp. KCOM 1579 (=ChDC OS43) isolated from a human refractory periapical abscess lesion.</title>
        <authorList>
            <person name="Kook J.-K."/>
            <person name="Park S.-N."/>
            <person name="Lim Y.K."/>
            <person name="Roh H."/>
        </authorList>
    </citation>
    <scope>NUCLEOTIDE SEQUENCE [LARGE SCALE GENOMIC DNA]</scope>
    <source>
        <strain evidence="5">ChDC OS43</strain>
    </source>
</reference>
<dbReference type="PANTHER" id="PTHR30441:SF8">
    <property type="entry name" value="DUF748 DOMAIN-CONTAINING PROTEIN"/>
    <property type="match status" value="1"/>
</dbReference>
<dbReference type="AlphaFoldDB" id="A0A1Z4BQW4"/>
<evidence type="ECO:0000256" key="1">
    <source>
        <dbReference type="SAM" id="MobiDB-lite"/>
    </source>
</evidence>
<dbReference type="EMBL" id="CP022022">
    <property type="protein sequence ID" value="ASF43603.1"/>
    <property type="molecule type" value="Genomic_DNA"/>
</dbReference>
<feature type="domain" description="AsmA" evidence="3">
    <location>
        <begin position="539"/>
        <end position="843"/>
    </location>
</feature>
<keyword evidence="5" id="KW-1185">Reference proteome</keyword>
<dbReference type="InterPro" id="IPR007844">
    <property type="entry name" value="AsmA"/>
</dbReference>
<feature type="domain" description="AsmA" evidence="3">
    <location>
        <begin position="7"/>
        <end position="173"/>
    </location>
</feature>
<feature type="compositionally biased region" description="Basic and acidic residues" evidence="1">
    <location>
        <begin position="919"/>
        <end position="944"/>
    </location>
</feature>
<organism evidence="4 5">
    <name type="scientific">Capnocytophaga endodontalis</name>
    <dbReference type="NCBI Taxonomy" id="2708117"/>
    <lineage>
        <taxon>Bacteria</taxon>
        <taxon>Pseudomonadati</taxon>
        <taxon>Bacteroidota</taxon>
        <taxon>Flavobacteriia</taxon>
        <taxon>Flavobacteriales</taxon>
        <taxon>Flavobacteriaceae</taxon>
        <taxon>Capnocytophaga</taxon>
    </lineage>
</organism>
<keyword evidence="2" id="KW-0812">Transmembrane</keyword>
<proteinExistence type="predicted"/>
<feature type="region of interest" description="Disordered" evidence="1">
    <location>
        <begin position="894"/>
        <end position="944"/>
    </location>
</feature>
<evidence type="ECO:0000259" key="3">
    <source>
        <dbReference type="Pfam" id="PF05170"/>
    </source>
</evidence>
<gene>
    <name evidence="4" type="ORF">CBG49_11245</name>
</gene>
<accession>A0A1Z4BQW4</accession>
<dbReference type="InterPro" id="IPR052894">
    <property type="entry name" value="AsmA-related"/>
</dbReference>
<dbReference type="PANTHER" id="PTHR30441">
    <property type="entry name" value="DUF748 DOMAIN-CONTAINING PROTEIN"/>
    <property type="match status" value="1"/>
</dbReference>
<keyword evidence="2" id="KW-0472">Membrane</keyword>
<dbReference type="KEGG" id="capn:CBG49_11245"/>